<accession>A0AAW9PZS5</accession>
<keyword evidence="1" id="KW-0472">Membrane</keyword>
<feature type="transmembrane region" description="Helical" evidence="1">
    <location>
        <begin position="117"/>
        <end position="133"/>
    </location>
</feature>
<feature type="transmembrane region" description="Helical" evidence="1">
    <location>
        <begin position="85"/>
        <end position="105"/>
    </location>
</feature>
<evidence type="ECO:0000256" key="1">
    <source>
        <dbReference type="SAM" id="Phobius"/>
    </source>
</evidence>
<keyword evidence="1" id="KW-0812">Transmembrane</keyword>
<evidence type="ECO:0008006" key="4">
    <source>
        <dbReference type="Google" id="ProtNLM"/>
    </source>
</evidence>
<feature type="transmembrane region" description="Helical" evidence="1">
    <location>
        <begin position="12"/>
        <end position="33"/>
    </location>
</feature>
<organism evidence="2 3">
    <name type="scientific">Tumidithrix elongata BACA0141</name>
    <dbReference type="NCBI Taxonomy" id="2716417"/>
    <lineage>
        <taxon>Bacteria</taxon>
        <taxon>Bacillati</taxon>
        <taxon>Cyanobacteriota</taxon>
        <taxon>Cyanophyceae</taxon>
        <taxon>Pseudanabaenales</taxon>
        <taxon>Pseudanabaenaceae</taxon>
        <taxon>Tumidithrix</taxon>
        <taxon>Tumidithrix elongata</taxon>
    </lineage>
</organism>
<reference evidence="2" key="1">
    <citation type="submission" date="2024-01" db="EMBL/GenBank/DDBJ databases">
        <title>Bank of Algae and Cyanobacteria of the Azores (BACA) strain genomes.</title>
        <authorList>
            <person name="Luz R."/>
            <person name="Cordeiro R."/>
            <person name="Fonseca A."/>
            <person name="Goncalves V."/>
        </authorList>
    </citation>
    <scope>NUCLEOTIDE SEQUENCE</scope>
    <source>
        <strain evidence="2">BACA0141</strain>
    </source>
</reference>
<feature type="transmembrane region" description="Helical" evidence="1">
    <location>
        <begin position="53"/>
        <end position="73"/>
    </location>
</feature>
<comment type="caution">
    <text evidence="2">The sequence shown here is derived from an EMBL/GenBank/DDBJ whole genome shotgun (WGS) entry which is preliminary data.</text>
</comment>
<sequence>MSAKSKKRPLVITILSALMIGLSLWLIAFRSYLLRTSPVISDLPDTGEGVINLKLISGISIVVGIGFIPLLLGIGLWRLLPWARAISICLFSSFLFPCLAAAIGLVQDPVFNRTNDLAIATGCAVVLAILLNPKISKTFASNKYAKSIAEE</sequence>
<dbReference type="EMBL" id="JAZBJZ010000023">
    <property type="protein sequence ID" value="MEE3716680.1"/>
    <property type="molecule type" value="Genomic_DNA"/>
</dbReference>
<protein>
    <recommendedName>
        <fullName evidence="4">VanZ-like domain-containing protein</fullName>
    </recommendedName>
</protein>
<dbReference type="Proteomes" id="UP001333818">
    <property type="component" value="Unassembled WGS sequence"/>
</dbReference>
<gene>
    <name evidence="2" type="ORF">V2H45_07980</name>
</gene>
<keyword evidence="1" id="KW-1133">Transmembrane helix</keyword>
<proteinExistence type="predicted"/>
<name>A0AAW9PZS5_9CYAN</name>
<evidence type="ECO:0000313" key="3">
    <source>
        <dbReference type="Proteomes" id="UP001333818"/>
    </source>
</evidence>
<dbReference type="AlphaFoldDB" id="A0AAW9PZS5"/>
<evidence type="ECO:0000313" key="2">
    <source>
        <dbReference type="EMBL" id="MEE3716680.1"/>
    </source>
</evidence>
<keyword evidence="3" id="KW-1185">Reference proteome</keyword>
<dbReference type="RefSeq" id="WP_330483110.1">
    <property type="nucleotide sequence ID" value="NZ_JAZBJZ010000023.1"/>
</dbReference>